<dbReference type="AlphaFoldDB" id="A0AAD3P4M4"/>
<protein>
    <submittedName>
        <fullName evidence="2">Uncharacterized protein</fullName>
    </submittedName>
</protein>
<keyword evidence="3" id="KW-1185">Reference proteome</keyword>
<dbReference type="EMBL" id="BSYO01000001">
    <property type="protein sequence ID" value="GMG99201.1"/>
    <property type="molecule type" value="Genomic_DNA"/>
</dbReference>
<dbReference type="Proteomes" id="UP001279734">
    <property type="component" value="Unassembled WGS sequence"/>
</dbReference>
<sequence length="271" mass="29607">MPKADVLQIRPSRFPVWKLAFETIPVDMEWIIWLVCGLPVVVEASSHVDREQEFSSFLDPILVNGWTVSNTHNKHDRSVYEELVPCVAEPSVYAPWDFGPTKNPFEVQLVDDLGTLQNIDNVSPPQRDSMTDETSNGISSGVNRPASGGLIVNCEKRPVLEEVVSAVLEVSDLIHGNMDDPVALTKDLARRESKFGVHVAKQSEAIHAPASFTSLGVIPTPKEPCRPRQLGLKVAEPHYVHVSRDSVSVGAGMLSTANASTSAKPVGEKLQ</sequence>
<proteinExistence type="predicted"/>
<evidence type="ECO:0000313" key="2">
    <source>
        <dbReference type="EMBL" id="GMG99201.1"/>
    </source>
</evidence>
<gene>
    <name evidence="2" type="ORF">Nepgr_001041</name>
</gene>
<comment type="caution">
    <text evidence="2">The sequence shown here is derived from an EMBL/GenBank/DDBJ whole genome shotgun (WGS) entry which is preliminary data.</text>
</comment>
<reference evidence="2" key="1">
    <citation type="submission" date="2023-05" db="EMBL/GenBank/DDBJ databases">
        <title>Nepenthes gracilis genome sequencing.</title>
        <authorList>
            <person name="Fukushima K."/>
        </authorList>
    </citation>
    <scope>NUCLEOTIDE SEQUENCE</scope>
    <source>
        <strain evidence="2">SING2019-196</strain>
    </source>
</reference>
<accession>A0AAD3P4M4</accession>
<evidence type="ECO:0000313" key="3">
    <source>
        <dbReference type="Proteomes" id="UP001279734"/>
    </source>
</evidence>
<evidence type="ECO:0000256" key="1">
    <source>
        <dbReference type="SAM" id="MobiDB-lite"/>
    </source>
</evidence>
<name>A0AAD3P4M4_NEPGR</name>
<organism evidence="2 3">
    <name type="scientific">Nepenthes gracilis</name>
    <name type="common">Slender pitcher plant</name>
    <dbReference type="NCBI Taxonomy" id="150966"/>
    <lineage>
        <taxon>Eukaryota</taxon>
        <taxon>Viridiplantae</taxon>
        <taxon>Streptophyta</taxon>
        <taxon>Embryophyta</taxon>
        <taxon>Tracheophyta</taxon>
        <taxon>Spermatophyta</taxon>
        <taxon>Magnoliopsida</taxon>
        <taxon>eudicotyledons</taxon>
        <taxon>Gunneridae</taxon>
        <taxon>Pentapetalae</taxon>
        <taxon>Caryophyllales</taxon>
        <taxon>Nepenthaceae</taxon>
        <taxon>Nepenthes</taxon>
    </lineage>
</organism>
<feature type="region of interest" description="Disordered" evidence="1">
    <location>
        <begin position="120"/>
        <end position="142"/>
    </location>
</feature>